<dbReference type="Gene3D" id="3.40.50.2000">
    <property type="entry name" value="Glycogen Phosphorylase B"/>
    <property type="match status" value="2"/>
</dbReference>
<dbReference type="CDD" id="cd03784">
    <property type="entry name" value="GT1_Gtf-like"/>
    <property type="match status" value="1"/>
</dbReference>
<evidence type="ECO:0000256" key="2">
    <source>
        <dbReference type="ARBA" id="ARBA00022676"/>
    </source>
</evidence>
<feature type="domain" description="Erythromycin biosynthesis protein CIII-like N-terminal" evidence="5">
    <location>
        <begin position="22"/>
        <end position="234"/>
    </location>
</feature>
<dbReference type="InterPro" id="IPR002213">
    <property type="entry name" value="UDP_glucos_trans"/>
</dbReference>
<proteinExistence type="inferred from homology"/>
<feature type="domain" description="Erythromycin biosynthesis protein CIII-like C-terminal" evidence="4">
    <location>
        <begin position="251"/>
        <end position="393"/>
    </location>
</feature>
<dbReference type="InterPro" id="IPR048284">
    <property type="entry name" value="EryCIII-like_N"/>
</dbReference>
<dbReference type="InterPro" id="IPR050426">
    <property type="entry name" value="Glycosyltransferase_28"/>
</dbReference>
<comment type="similarity">
    <text evidence="1">Belongs to the glycosyltransferase 28 family.</text>
</comment>
<evidence type="ECO:0000259" key="5">
    <source>
        <dbReference type="Pfam" id="PF21036"/>
    </source>
</evidence>
<dbReference type="PANTHER" id="PTHR48050:SF13">
    <property type="entry name" value="STEROL 3-BETA-GLUCOSYLTRANSFERASE UGT80A2"/>
    <property type="match status" value="1"/>
</dbReference>
<keyword evidence="3" id="KW-0808">Transferase</keyword>
<protein>
    <submittedName>
        <fullName evidence="6">DUF1205 domain-containing protein</fullName>
    </submittedName>
</protein>
<organism evidence="6 7">
    <name type="scientific">Streptomyces iconiensis</name>
    <dbReference type="NCBI Taxonomy" id="1384038"/>
    <lineage>
        <taxon>Bacteria</taxon>
        <taxon>Bacillati</taxon>
        <taxon>Actinomycetota</taxon>
        <taxon>Actinomycetes</taxon>
        <taxon>Kitasatosporales</taxon>
        <taxon>Streptomycetaceae</taxon>
        <taxon>Streptomyces</taxon>
    </lineage>
</organism>
<evidence type="ECO:0000313" key="7">
    <source>
        <dbReference type="Proteomes" id="UP001214441"/>
    </source>
</evidence>
<keyword evidence="7" id="KW-1185">Reference proteome</keyword>
<dbReference type="EMBL" id="JANCPR020000047">
    <property type="protein sequence ID" value="MDJ1136881.1"/>
    <property type="molecule type" value="Genomic_DNA"/>
</dbReference>
<dbReference type="InterPro" id="IPR010610">
    <property type="entry name" value="EryCIII-like_C"/>
</dbReference>
<evidence type="ECO:0000256" key="3">
    <source>
        <dbReference type="ARBA" id="ARBA00022679"/>
    </source>
</evidence>
<evidence type="ECO:0000256" key="1">
    <source>
        <dbReference type="ARBA" id="ARBA00006962"/>
    </source>
</evidence>
<evidence type="ECO:0000259" key="4">
    <source>
        <dbReference type="Pfam" id="PF06722"/>
    </source>
</evidence>
<dbReference type="PANTHER" id="PTHR48050">
    <property type="entry name" value="STEROL 3-BETA-GLUCOSYLTRANSFERASE"/>
    <property type="match status" value="1"/>
</dbReference>
<dbReference type="SUPFAM" id="SSF53756">
    <property type="entry name" value="UDP-Glycosyltransferase/glycogen phosphorylase"/>
    <property type="match status" value="1"/>
</dbReference>
<accession>A0ABT7A6E8</accession>
<dbReference type="Proteomes" id="UP001214441">
    <property type="component" value="Unassembled WGS sequence"/>
</dbReference>
<name>A0ABT7A6E8_9ACTN</name>
<gene>
    <name evidence="6" type="ORF">NMN56_034065</name>
</gene>
<dbReference type="Pfam" id="PF06722">
    <property type="entry name" value="EryCIII-like_C"/>
    <property type="match status" value="1"/>
</dbReference>
<sequence length="396" mass="42548">MRVLIATSGWPTHFYLMTPLAWALRAAGHDVRIATTPSGTPAVLAAGLPAVTVGDDIDFIGIRQRALPHELSDDEMPESDEELRELMEDEGFGEILSAWQEATFGATSDLVDLARSWSPDLVVADTMSVGAIVAAHVVGVPAVRHLLATDILGSLEGETLLSTLPGFAERFAEHGVLLEGDPAHLTLDPCPPSIQPPPSPSRTQLRWVPYNGQGVMLPWLLDPPPRPRVCVTWGTSSVWSAGQENFLVPRVVAVLSEFDLDVVVTVGPGQRELLGDLPPDVRVLESFPIHLLMPTTEVLIHQGGSSSMLTGGYYGVRQLSLPYLPEQQNDAAAHAGTGAGIALPAEEADEERLREALDALLNQPSYAEGAARLQEEIHAQPTPVETVGVLEDLARR</sequence>
<evidence type="ECO:0000313" key="6">
    <source>
        <dbReference type="EMBL" id="MDJ1136881.1"/>
    </source>
</evidence>
<reference evidence="6 7" key="1">
    <citation type="submission" date="2023-05" db="EMBL/GenBank/DDBJ databases">
        <title>Streptantibioticus silvisoli sp. nov., acidotolerant actinomycetes 1 from pine litter.</title>
        <authorList>
            <person name="Swiecimska M."/>
            <person name="Golinska P."/>
            <person name="Sangal V."/>
            <person name="Wachnowicz B."/>
            <person name="Goodfellow M."/>
        </authorList>
    </citation>
    <scope>NUCLEOTIDE SEQUENCE [LARGE SCALE GENOMIC DNA]</scope>
    <source>
        <strain evidence="6 7">DSM 42109</strain>
    </source>
</reference>
<comment type="caution">
    <text evidence="6">The sequence shown here is derived from an EMBL/GenBank/DDBJ whole genome shotgun (WGS) entry which is preliminary data.</text>
</comment>
<keyword evidence="2" id="KW-0328">Glycosyltransferase</keyword>
<dbReference type="RefSeq" id="WP_274047079.1">
    <property type="nucleotide sequence ID" value="NZ_JANCPR020000047.1"/>
</dbReference>
<dbReference type="Pfam" id="PF21036">
    <property type="entry name" value="EryCIII-like_N"/>
    <property type="match status" value="1"/>
</dbReference>